<dbReference type="InterPro" id="IPR007110">
    <property type="entry name" value="Ig-like_dom"/>
</dbReference>
<evidence type="ECO:0000313" key="3">
    <source>
        <dbReference type="Ensembl" id="ENSPMGP00000003303.1"/>
    </source>
</evidence>
<accession>A0A3B3ZFE7</accession>
<dbReference type="Proteomes" id="UP000261520">
    <property type="component" value="Unplaced"/>
</dbReference>
<protein>
    <recommendedName>
        <fullName evidence="2">Ig-like domain-containing protein</fullName>
    </recommendedName>
</protein>
<keyword evidence="1" id="KW-1133">Transmembrane helix</keyword>
<dbReference type="Ensembl" id="ENSPMGT00000003504.1">
    <property type="protein sequence ID" value="ENSPMGP00000003303.1"/>
    <property type="gene ID" value="ENSPMGG00000002863.1"/>
</dbReference>
<dbReference type="PROSITE" id="PS50835">
    <property type="entry name" value="IG_LIKE"/>
    <property type="match status" value="1"/>
</dbReference>
<dbReference type="PANTHER" id="PTHR46484:SF7">
    <property type="entry name" value="MYELIN-ASSOCIATED GLYCOPROTEIN-LIKE-RELATED"/>
    <property type="match status" value="1"/>
</dbReference>
<sequence length="289" mass="33072">MGTLIMKKNITYLIILSTPVCSEEWKASVLKNIEALVGSCVVVPCSFSHPKESLPTSRMRGLWHHSRDMKHLIYYEDSTMVMENFRGRTRLLGELGKGNCSLEIKEIKDHDNGPFCFRIELARTGTDTGTKDKFSFKEDCVTLQMLTNPKDPELTYKDPVEGHPFSITCFATHTCPTFRPKLKWNTGTEVQITERHRELHPGFWEMSSVLSFVPTVNDDHKEVTCTAQFNGEKMSTAKMTLYVKRMENYNHIIIPVAVAIGLVAIFGGLCFLMMKKYSMFNRLSRLSRR</sequence>
<keyword evidence="4" id="KW-1185">Reference proteome</keyword>
<dbReference type="InterPro" id="IPR013783">
    <property type="entry name" value="Ig-like_fold"/>
</dbReference>
<name>A0A3B3ZFE7_9GOBI</name>
<dbReference type="InterPro" id="IPR036179">
    <property type="entry name" value="Ig-like_dom_sf"/>
</dbReference>
<organism evidence="3 4">
    <name type="scientific">Periophthalmus magnuspinnatus</name>
    <dbReference type="NCBI Taxonomy" id="409849"/>
    <lineage>
        <taxon>Eukaryota</taxon>
        <taxon>Metazoa</taxon>
        <taxon>Chordata</taxon>
        <taxon>Craniata</taxon>
        <taxon>Vertebrata</taxon>
        <taxon>Euteleostomi</taxon>
        <taxon>Actinopterygii</taxon>
        <taxon>Neopterygii</taxon>
        <taxon>Teleostei</taxon>
        <taxon>Neoteleostei</taxon>
        <taxon>Acanthomorphata</taxon>
        <taxon>Gobiaria</taxon>
        <taxon>Gobiiformes</taxon>
        <taxon>Gobioidei</taxon>
        <taxon>Gobiidae</taxon>
        <taxon>Oxudercinae</taxon>
        <taxon>Periophthalmus</taxon>
    </lineage>
</organism>
<dbReference type="PANTHER" id="PTHR46484">
    <property type="entry name" value="SI:CH211-171H4.5-RELATED"/>
    <property type="match status" value="1"/>
</dbReference>
<keyword evidence="1" id="KW-0812">Transmembrane</keyword>
<evidence type="ECO:0000259" key="2">
    <source>
        <dbReference type="PROSITE" id="PS50835"/>
    </source>
</evidence>
<feature type="domain" description="Ig-like" evidence="2">
    <location>
        <begin position="152"/>
        <end position="240"/>
    </location>
</feature>
<dbReference type="STRING" id="409849.ENSPMGP00000003303"/>
<evidence type="ECO:0000313" key="4">
    <source>
        <dbReference type="Proteomes" id="UP000261520"/>
    </source>
</evidence>
<keyword evidence="1" id="KW-0472">Membrane</keyword>
<proteinExistence type="predicted"/>
<reference evidence="3" key="1">
    <citation type="submission" date="2025-08" db="UniProtKB">
        <authorList>
            <consortium name="Ensembl"/>
        </authorList>
    </citation>
    <scope>IDENTIFICATION</scope>
</reference>
<evidence type="ECO:0000256" key="1">
    <source>
        <dbReference type="SAM" id="Phobius"/>
    </source>
</evidence>
<dbReference type="AlphaFoldDB" id="A0A3B3ZFE7"/>
<dbReference type="Gene3D" id="2.60.40.10">
    <property type="entry name" value="Immunoglobulins"/>
    <property type="match status" value="2"/>
</dbReference>
<reference evidence="3" key="2">
    <citation type="submission" date="2025-09" db="UniProtKB">
        <authorList>
            <consortium name="Ensembl"/>
        </authorList>
    </citation>
    <scope>IDENTIFICATION</scope>
</reference>
<feature type="transmembrane region" description="Helical" evidence="1">
    <location>
        <begin position="252"/>
        <end position="274"/>
    </location>
</feature>
<dbReference type="SUPFAM" id="SSF48726">
    <property type="entry name" value="Immunoglobulin"/>
    <property type="match status" value="2"/>
</dbReference>